<organism evidence="2">
    <name type="scientific">bioreactor metagenome</name>
    <dbReference type="NCBI Taxonomy" id="1076179"/>
    <lineage>
        <taxon>unclassified sequences</taxon>
        <taxon>metagenomes</taxon>
        <taxon>ecological metagenomes</taxon>
    </lineage>
</organism>
<dbReference type="Pfam" id="PF18962">
    <property type="entry name" value="Por_Secre_tail"/>
    <property type="match status" value="1"/>
</dbReference>
<evidence type="ECO:0000313" key="2">
    <source>
        <dbReference type="EMBL" id="MPL75239.1"/>
    </source>
</evidence>
<feature type="domain" description="Secretion system C-terminal sorting" evidence="1">
    <location>
        <begin position="702"/>
        <end position="771"/>
    </location>
</feature>
<proteinExistence type="predicted"/>
<name>A0A644U8H6_9ZZZZ</name>
<accession>A0A644U8H6</accession>
<reference evidence="2" key="1">
    <citation type="submission" date="2019-08" db="EMBL/GenBank/DDBJ databases">
        <authorList>
            <person name="Kucharzyk K."/>
            <person name="Murdoch R.W."/>
            <person name="Higgins S."/>
            <person name="Loffler F."/>
        </authorList>
    </citation>
    <scope>NUCLEOTIDE SEQUENCE</scope>
</reference>
<dbReference type="EMBL" id="VSSQ01000086">
    <property type="protein sequence ID" value="MPL75239.1"/>
    <property type="molecule type" value="Genomic_DNA"/>
</dbReference>
<sequence length="781" mass="85502">MKNKLFFFAFFFEVMFSASITQAQMKYWTTPSLKFNISTSIPSSTALPGPGGAYSVANGVYDDNGNILFYVRDYNIYGPTGQSIGILPGYNMSVCNEAYTILNSEINIVPIPGTCRQFYVIYSMDNPIGYSPVLYVKVNCSGTTPVVTYDGWVYASCPYYSGLFPIPYLVSNHGGWDNTGMAVSKVITGSGSTEKRFLFSVGNGEVVRSEITSSGICAGIPVVTADELQIDILNFEAFEAELSWGTNYFAWSSDNGKVHVINIFPLSGNYVSGSHQSYSIPGAKGIEFTLYETNPKLYVSGRNGLTQILTSNQSQSLISTGTFDLTNAQLEYAKNNRIYGISPTYDGQGNLIATTLVGINWGNNTFTSVNAGFDSRYLESGSYTYGVFTLPDQIDGENYAYFNGTPAVLISNFTINGSVPIGNCDEGGYGKYCQNSALSFNATYSAGTPVQYKFDIQAVDWGCNFITGAGLMNYQGAWTNDTPPANLDLRTLTSNGVNLGNCQGGLVMITYSVKDACGTINTRSKVVNMYVPVPPVVDLEIYNKDNPQIYHDPSQNINLPVLCGSASIGYRINNSTGTITFLTVLVEQVSPYKLIYNRTTTVNGVNNLTYENLNNYCINSTVWDQYSGFASCNTGSYTGWTGYFAYTNGLLSYNKTFKLTVTVGNQCGSSTNWSYLKVNSIGNKMATADNETGNNRAEELLVYPNPASDQITVQFNNLTEENYQIDVVDMTGRQVLLLLPETKIAKGIYEKSFDISILRSGIYSYRVKSATRIKTGLISKF</sequence>
<evidence type="ECO:0000259" key="1">
    <source>
        <dbReference type="Pfam" id="PF18962"/>
    </source>
</evidence>
<protein>
    <recommendedName>
        <fullName evidence="1">Secretion system C-terminal sorting domain-containing protein</fullName>
    </recommendedName>
</protein>
<dbReference type="InterPro" id="IPR026444">
    <property type="entry name" value="Secre_tail"/>
</dbReference>
<gene>
    <name evidence="2" type="ORF">SDC9_21063</name>
</gene>
<dbReference type="AlphaFoldDB" id="A0A644U8H6"/>
<dbReference type="NCBIfam" id="TIGR04183">
    <property type="entry name" value="Por_Secre_tail"/>
    <property type="match status" value="1"/>
</dbReference>
<comment type="caution">
    <text evidence="2">The sequence shown here is derived from an EMBL/GenBank/DDBJ whole genome shotgun (WGS) entry which is preliminary data.</text>
</comment>